<organism evidence="1 2">
    <name type="scientific">Candidatus Lloydbacteria bacterium RIFCSPLOWO2_01_FULL_50_20</name>
    <dbReference type="NCBI Taxonomy" id="1798665"/>
    <lineage>
        <taxon>Bacteria</taxon>
        <taxon>Candidatus Lloydiibacteriota</taxon>
    </lineage>
</organism>
<proteinExistence type="predicted"/>
<sequence length="68" mass="7581">MKRFIGKVVLISPRLTGCVETDCGRRVAFNVASFKIRPAPGQNLWGKRVTFGKISESNFIPEGMLELL</sequence>
<name>A0A1G2DJ82_9BACT</name>
<dbReference type="EMBL" id="MHLP01000016">
    <property type="protein sequence ID" value="OGZ12868.1"/>
    <property type="molecule type" value="Genomic_DNA"/>
</dbReference>
<accession>A0A1G2DJ82</accession>
<reference evidence="1 2" key="1">
    <citation type="journal article" date="2016" name="Nat. Commun.">
        <title>Thousands of microbial genomes shed light on interconnected biogeochemical processes in an aquifer system.</title>
        <authorList>
            <person name="Anantharaman K."/>
            <person name="Brown C.T."/>
            <person name="Hug L.A."/>
            <person name="Sharon I."/>
            <person name="Castelle C.J."/>
            <person name="Probst A.J."/>
            <person name="Thomas B.C."/>
            <person name="Singh A."/>
            <person name="Wilkins M.J."/>
            <person name="Karaoz U."/>
            <person name="Brodie E.L."/>
            <person name="Williams K.H."/>
            <person name="Hubbard S.S."/>
            <person name="Banfield J.F."/>
        </authorList>
    </citation>
    <scope>NUCLEOTIDE SEQUENCE [LARGE SCALE GENOMIC DNA]</scope>
</reference>
<dbReference type="AlphaFoldDB" id="A0A1G2DJ82"/>
<evidence type="ECO:0000313" key="1">
    <source>
        <dbReference type="EMBL" id="OGZ12868.1"/>
    </source>
</evidence>
<protein>
    <submittedName>
        <fullName evidence="1">Uncharacterized protein</fullName>
    </submittedName>
</protein>
<dbReference type="Proteomes" id="UP000178534">
    <property type="component" value="Unassembled WGS sequence"/>
</dbReference>
<comment type="caution">
    <text evidence="1">The sequence shown here is derived from an EMBL/GenBank/DDBJ whole genome shotgun (WGS) entry which is preliminary data.</text>
</comment>
<gene>
    <name evidence="1" type="ORF">A2942_01605</name>
</gene>
<evidence type="ECO:0000313" key="2">
    <source>
        <dbReference type="Proteomes" id="UP000178534"/>
    </source>
</evidence>